<dbReference type="InterPro" id="IPR016024">
    <property type="entry name" value="ARM-type_fold"/>
</dbReference>
<dbReference type="Proteomes" id="UP000032633">
    <property type="component" value="Chromosome"/>
</dbReference>
<evidence type="ECO:0000256" key="1">
    <source>
        <dbReference type="SAM" id="Phobius"/>
    </source>
</evidence>
<dbReference type="Gene3D" id="1.25.10.10">
    <property type="entry name" value="Leucine-rich Repeat Variant"/>
    <property type="match status" value="1"/>
</dbReference>
<dbReference type="AlphaFoldDB" id="A0A0D5NGN8"/>
<dbReference type="KEGG" id="pbj:VN24_05195"/>
<dbReference type="EMBL" id="CP011058">
    <property type="protein sequence ID" value="AJY74107.1"/>
    <property type="molecule type" value="Genomic_DNA"/>
</dbReference>
<dbReference type="RefSeq" id="WP_045669543.1">
    <property type="nucleotide sequence ID" value="NZ_CP011058.1"/>
</dbReference>
<dbReference type="STRING" id="1126833.VN24_05195"/>
<protein>
    <recommendedName>
        <fullName evidence="4">HEAT repeat domain-containing protein</fullName>
    </recommendedName>
</protein>
<dbReference type="InterPro" id="IPR011989">
    <property type="entry name" value="ARM-like"/>
</dbReference>
<keyword evidence="1" id="KW-0472">Membrane</keyword>
<dbReference type="SUPFAM" id="SSF48371">
    <property type="entry name" value="ARM repeat"/>
    <property type="match status" value="1"/>
</dbReference>
<keyword evidence="1" id="KW-1133">Transmembrane helix</keyword>
<proteinExistence type="predicted"/>
<reference evidence="2 3" key="1">
    <citation type="journal article" date="2015" name="J. Biotechnol.">
        <title>Complete genome sequence of Paenibacillus beijingensis 7188(T) (=DSM 24997(T)), a novel rhizobacterium from jujube garden soil.</title>
        <authorList>
            <person name="Kwak Y."/>
            <person name="Shin J.H."/>
        </authorList>
    </citation>
    <scope>NUCLEOTIDE SEQUENCE [LARGE SCALE GENOMIC DNA]</scope>
    <source>
        <strain evidence="2 3">DSM 24997</strain>
    </source>
</reference>
<organism evidence="2 3">
    <name type="scientific">Paenibacillus beijingensis</name>
    <dbReference type="NCBI Taxonomy" id="1126833"/>
    <lineage>
        <taxon>Bacteria</taxon>
        <taxon>Bacillati</taxon>
        <taxon>Bacillota</taxon>
        <taxon>Bacilli</taxon>
        <taxon>Bacillales</taxon>
        <taxon>Paenibacillaceae</taxon>
        <taxon>Paenibacillus</taxon>
    </lineage>
</organism>
<gene>
    <name evidence="2" type="ORF">VN24_05195</name>
</gene>
<evidence type="ECO:0000313" key="2">
    <source>
        <dbReference type="EMBL" id="AJY74107.1"/>
    </source>
</evidence>
<keyword evidence="3" id="KW-1185">Reference proteome</keyword>
<name>A0A0D5NGN8_9BACL</name>
<evidence type="ECO:0008006" key="4">
    <source>
        <dbReference type="Google" id="ProtNLM"/>
    </source>
</evidence>
<dbReference type="PATRIC" id="fig|1126833.4.peg.1150"/>
<sequence length="356" mass="42289">MNTSLAIAEGTGLIFLASALLIFIHLVARKLWMKNEERRKQTLMAAFQQADSAVEHYLRTGEQADRLKLRRPYEYEALEAYFGQRIKANAAREKELIYRFADRYFHRYYAQRLNRRRWSNRMGALLYIERFRLHRLLPDVKELLLRRRLSDEERYLVYRVMASLQDKDITRILLSSPDRLLPAYVYRQILLVLEMPHLEQLIAAFDRCPLPLQESIIDILRTRNERTYPLLELLERTLDHEQAELRIRALKALANFGYMSGDGVRRLCESFDLWRARSWQERLMVAKLMGSLKEAQFLPYLQEMIGDPSFHIRAEAAAAISRYKHGTEWLEFIRDHHSDRYARDMAGEILNRGVIR</sequence>
<feature type="transmembrane region" description="Helical" evidence="1">
    <location>
        <begin position="12"/>
        <end position="32"/>
    </location>
</feature>
<evidence type="ECO:0000313" key="3">
    <source>
        <dbReference type="Proteomes" id="UP000032633"/>
    </source>
</evidence>
<dbReference type="OrthoDB" id="2112914at2"/>
<keyword evidence="1" id="KW-0812">Transmembrane</keyword>
<dbReference type="HOGENOM" id="CLU_065966_1_0_9"/>
<accession>A0A0D5NGN8</accession>
<reference evidence="3" key="2">
    <citation type="submission" date="2015-03" db="EMBL/GenBank/DDBJ databases">
        <title>Genome sequence of Paenibacillus beijingensis strain DSM 24997T.</title>
        <authorList>
            <person name="Kwak Y."/>
            <person name="Shin J.-H."/>
        </authorList>
    </citation>
    <scope>NUCLEOTIDE SEQUENCE [LARGE SCALE GENOMIC DNA]</scope>
    <source>
        <strain evidence="3">DSM 24997</strain>
    </source>
</reference>